<feature type="domain" description="Reverse transcriptase" evidence="1">
    <location>
        <begin position="504"/>
        <end position="660"/>
    </location>
</feature>
<dbReference type="CDD" id="cd01650">
    <property type="entry name" value="RT_nLTR_like"/>
    <property type="match status" value="1"/>
</dbReference>
<dbReference type="Pfam" id="PF03372">
    <property type="entry name" value="Exo_endo_phos"/>
    <property type="match status" value="1"/>
</dbReference>
<dbReference type="SUPFAM" id="SSF56672">
    <property type="entry name" value="DNA/RNA polymerases"/>
    <property type="match status" value="1"/>
</dbReference>
<dbReference type="PROSITE" id="PS50878">
    <property type="entry name" value="RT_POL"/>
    <property type="match status" value="1"/>
</dbReference>
<reference evidence="2 3" key="1">
    <citation type="submission" date="2024-09" db="EMBL/GenBank/DDBJ databases">
        <title>Chromosome-scale assembly of Riccia sorocarpa.</title>
        <authorList>
            <person name="Paukszto L."/>
        </authorList>
    </citation>
    <scope>NUCLEOTIDE SEQUENCE [LARGE SCALE GENOMIC DNA]</scope>
    <source>
        <strain evidence="2">LP-2024</strain>
        <tissue evidence="2">Aerial parts of the thallus</tissue>
    </source>
</reference>
<dbReference type="InterPro" id="IPR043502">
    <property type="entry name" value="DNA/RNA_pol_sf"/>
</dbReference>
<dbReference type="AlphaFoldDB" id="A0ABD3HJ58"/>
<accession>A0ABD3HJ58</accession>
<keyword evidence="3" id="KW-1185">Reference proteome</keyword>
<dbReference type="Gene3D" id="3.60.10.10">
    <property type="entry name" value="Endonuclease/exonuclease/phosphatase"/>
    <property type="match status" value="1"/>
</dbReference>
<name>A0ABD3HJ58_9MARC</name>
<dbReference type="InterPro" id="IPR005135">
    <property type="entry name" value="Endo/exonuclease/phosphatase"/>
</dbReference>
<dbReference type="EMBL" id="JBJQOH010000004">
    <property type="protein sequence ID" value="KAL3689419.1"/>
    <property type="molecule type" value="Genomic_DNA"/>
</dbReference>
<dbReference type="Proteomes" id="UP001633002">
    <property type="component" value="Unassembled WGS sequence"/>
</dbReference>
<evidence type="ECO:0000313" key="2">
    <source>
        <dbReference type="EMBL" id="KAL3689419.1"/>
    </source>
</evidence>
<protein>
    <recommendedName>
        <fullName evidence="1">Reverse transcriptase domain-containing protein</fullName>
    </recommendedName>
</protein>
<dbReference type="PANTHER" id="PTHR19446">
    <property type="entry name" value="REVERSE TRANSCRIPTASES"/>
    <property type="match status" value="1"/>
</dbReference>
<dbReference type="InterPro" id="IPR000477">
    <property type="entry name" value="RT_dom"/>
</dbReference>
<dbReference type="InterPro" id="IPR036691">
    <property type="entry name" value="Endo/exonu/phosph_ase_sf"/>
</dbReference>
<gene>
    <name evidence="2" type="ORF">R1sor_015728</name>
</gene>
<dbReference type="SUPFAM" id="SSF56219">
    <property type="entry name" value="DNase I-like"/>
    <property type="match status" value="1"/>
</dbReference>
<dbReference type="Pfam" id="PF00078">
    <property type="entry name" value="RVT_1"/>
    <property type="match status" value="1"/>
</dbReference>
<organism evidence="2 3">
    <name type="scientific">Riccia sorocarpa</name>
    <dbReference type="NCBI Taxonomy" id="122646"/>
    <lineage>
        <taxon>Eukaryota</taxon>
        <taxon>Viridiplantae</taxon>
        <taxon>Streptophyta</taxon>
        <taxon>Embryophyta</taxon>
        <taxon>Marchantiophyta</taxon>
        <taxon>Marchantiopsida</taxon>
        <taxon>Marchantiidae</taxon>
        <taxon>Marchantiales</taxon>
        <taxon>Ricciaceae</taxon>
        <taxon>Riccia</taxon>
    </lineage>
</organism>
<evidence type="ECO:0000313" key="3">
    <source>
        <dbReference type="Proteomes" id="UP001633002"/>
    </source>
</evidence>
<evidence type="ECO:0000259" key="1">
    <source>
        <dbReference type="PROSITE" id="PS50878"/>
    </source>
</evidence>
<comment type="caution">
    <text evidence="2">The sequence shown here is derived from an EMBL/GenBank/DDBJ whole genome shotgun (WGS) entry which is preliminary data.</text>
</comment>
<proteinExistence type="predicted"/>
<sequence>MLADLKIISWNIHGLGNVDRVRSAKQWLTREQKDAKVLALQELKAQEENLHFNLMNIWENAKVVVDYSTSGRGGAALVIHPSCQVVEGGIKGDGTCAWAKILTEAGPVNVMSIYAPNNARERRGLWIWLEEKLNEENWLLAGDWNSVELPDDSDGPTAVLHGGDLRVWKSLTNGYELVDSYLCATFNEGPRFTRQVVCGDRFDQARLDRVYLSNGGSWIHHVHKVSHEARQTLSGHWPVVVTLTVTEQSQEKIQRGTYFKMSAEDLKNKEIFEGVKKTWETHPEGVLDPQARWILAWDRVRTFLKNWKSRIKRREDPLSQKRQELYAVRMRIQTDREPGLKDRILTLEKEIRKREMADARCWRLRSRVRWMAAGEAPSHYFFAQLKSKHARETIQSLRLENGAETRNESEIRDAITQYFQKQFKEPPVDAQAQRLRGEILALIDRTVSQDQNRELIARPSEEEVDKLVEDLPRDKAPGLDGVTNNMIQDCWTFIRTDCQNLLWCFWRTGELMEKSSQGAIKLLPKNDEKWNLKNWRPITLMGITYKLIGKLLANRLKKVVGFLTSPQQSGFIEGRSIFDNLLSSRMGADWAQESKQKAIFLKLDFAKAYDRVQHTYIWETLEAMKIEPHFIKLLRGLKGGENRGNKNTWRPAATPPIVRG</sequence>